<accession>A0AAP0WWL8</accession>
<proteinExistence type="predicted"/>
<dbReference type="InterPro" id="IPR015943">
    <property type="entry name" value="WD40/YVTN_repeat-like_dom_sf"/>
</dbReference>
<keyword evidence="5" id="KW-0677">Repeat</keyword>
<comment type="subcellular location">
    <subcellularLocation>
        <location evidence="1">Nucleus</location>
        <location evidence="1">Nucleolus</location>
    </subcellularLocation>
</comment>
<evidence type="ECO:0000256" key="2">
    <source>
        <dbReference type="ARBA" id="ARBA00022517"/>
    </source>
</evidence>
<evidence type="ECO:0000256" key="5">
    <source>
        <dbReference type="ARBA" id="ARBA00022737"/>
    </source>
</evidence>
<evidence type="ECO:0000313" key="8">
    <source>
        <dbReference type="EMBL" id="KAK9278903.1"/>
    </source>
</evidence>
<dbReference type="Gene3D" id="2.130.10.10">
    <property type="entry name" value="YVTN repeat-like/Quinoprotein amine dehydrogenase"/>
    <property type="match status" value="1"/>
</dbReference>
<dbReference type="SUPFAM" id="SSF50969">
    <property type="entry name" value="YVTN repeat-like/Quinoprotein amine dehydrogenase"/>
    <property type="match status" value="1"/>
</dbReference>
<sequence length="322" mass="34820">MAVSSSHGGDFKIWVCNHGIQQKDQMLQNSGWTCHAVGSYKKKPMTAATFSADGSILVVAAENVITVWDPEKNVLVAVTGENFEPITSLSFVGKSEYLVSISKGSKPQLSVWSMSKLSVSWSYKLHTEALASTGDVSSFAVLALLPKPSKGMKSDDTTLQGRDGVILLFNVADPVPVATWSVRKAKGGGLAFLAFLNVNPSSSEENNASDGKPSPVLLAYINGDHEYVIFDPFGKETHEVSVTRRASHVGHEETGKFGYASIYGELPEFAQKRSHASGVPFVPSERPWETIFTGSSHNLPPLTKLCSVFLESLLEKRTAIVE</sequence>
<evidence type="ECO:0000313" key="9">
    <source>
        <dbReference type="Proteomes" id="UP001415857"/>
    </source>
</evidence>
<gene>
    <name evidence="8" type="ORF">L1049_028484</name>
</gene>
<name>A0AAP0WWL8_LIQFO</name>
<dbReference type="InterPro" id="IPR011044">
    <property type="entry name" value="Quino_amine_DH_bsu"/>
</dbReference>
<feature type="domain" description="WD repeat-containing protein 75 second beta-propeller" evidence="7">
    <location>
        <begin position="2"/>
        <end position="144"/>
    </location>
</feature>
<evidence type="ECO:0000256" key="4">
    <source>
        <dbReference type="ARBA" id="ARBA00022574"/>
    </source>
</evidence>
<dbReference type="PANTHER" id="PTHR45176">
    <property type="entry name" value="TRANSDUCIN FAMILY PROTEIN / WD-40 REPEAT FAMILY PROTEIN-RELATED"/>
    <property type="match status" value="1"/>
</dbReference>
<protein>
    <recommendedName>
        <fullName evidence="7">WD repeat-containing protein 75 second beta-propeller domain-containing protein</fullName>
    </recommendedName>
</protein>
<reference evidence="8 9" key="1">
    <citation type="journal article" date="2024" name="Plant J.">
        <title>Genome sequences and population genomics reveal climatic adaptation and genomic divergence between two closely related sweetgum species.</title>
        <authorList>
            <person name="Xu W.Q."/>
            <person name="Ren C.Q."/>
            <person name="Zhang X.Y."/>
            <person name="Comes H.P."/>
            <person name="Liu X.H."/>
            <person name="Li Y.G."/>
            <person name="Kettle C.J."/>
            <person name="Jalonen R."/>
            <person name="Gaisberger H."/>
            <person name="Ma Y.Z."/>
            <person name="Qiu Y.X."/>
        </authorList>
    </citation>
    <scope>NUCLEOTIDE SEQUENCE [LARGE SCALE GENOMIC DNA]</scope>
    <source>
        <strain evidence="8">Hangzhou</strain>
    </source>
</reference>
<keyword evidence="6" id="KW-0539">Nucleus</keyword>
<dbReference type="EMBL" id="JBBPBK010000009">
    <property type="protein sequence ID" value="KAK9278903.1"/>
    <property type="molecule type" value="Genomic_DNA"/>
</dbReference>
<evidence type="ECO:0000256" key="3">
    <source>
        <dbReference type="ARBA" id="ARBA00022552"/>
    </source>
</evidence>
<dbReference type="Pfam" id="PF23769">
    <property type="entry name" value="Beta-prop_WDR75_2nd"/>
    <property type="match status" value="1"/>
</dbReference>
<comment type="caution">
    <text evidence="8">The sequence shown here is derived from an EMBL/GenBank/DDBJ whole genome shotgun (WGS) entry which is preliminary data.</text>
</comment>
<keyword evidence="4" id="KW-0853">WD repeat</keyword>
<dbReference type="AlphaFoldDB" id="A0AAP0WWL8"/>
<evidence type="ECO:0000259" key="7">
    <source>
        <dbReference type="Pfam" id="PF23769"/>
    </source>
</evidence>
<dbReference type="InterPro" id="IPR057644">
    <property type="entry name" value="Beta-prop_WDR75_2nd"/>
</dbReference>
<evidence type="ECO:0000256" key="6">
    <source>
        <dbReference type="ARBA" id="ARBA00023242"/>
    </source>
</evidence>
<dbReference type="Proteomes" id="UP001415857">
    <property type="component" value="Unassembled WGS sequence"/>
</dbReference>
<keyword evidence="2" id="KW-0690">Ribosome biogenesis</keyword>
<organism evidence="8 9">
    <name type="scientific">Liquidambar formosana</name>
    <name type="common">Formosan gum</name>
    <dbReference type="NCBI Taxonomy" id="63359"/>
    <lineage>
        <taxon>Eukaryota</taxon>
        <taxon>Viridiplantae</taxon>
        <taxon>Streptophyta</taxon>
        <taxon>Embryophyta</taxon>
        <taxon>Tracheophyta</taxon>
        <taxon>Spermatophyta</taxon>
        <taxon>Magnoliopsida</taxon>
        <taxon>eudicotyledons</taxon>
        <taxon>Gunneridae</taxon>
        <taxon>Pentapetalae</taxon>
        <taxon>Saxifragales</taxon>
        <taxon>Altingiaceae</taxon>
        <taxon>Liquidambar</taxon>
    </lineage>
</organism>
<dbReference type="PANTHER" id="PTHR45176:SF1">
    <property type="entry name" value="TRANSDUCIN FAMILY PROTEIN _ WD-40 REPEAT FAMILY PROTEIN-RELATED"/>
    <property type="match status" value="1"/>
</dbReference>
<keyword evidence="9" id="KW-1185">Reference proteome</keyword>
<evidence type="ECO:0000256" key="1">
    <source>
        <dbReference type="ARBA" id="ARBA00004604"/>
    </source>
</evidence>
<keyword evidence="3" id="KW-0698">rRNA processing</keyword>